<dbReference type="EMBL" id="LQOF01000353">
    <property type="protein sequence ID" value="KXT66120.1"/>
    <property type="molecule type" value="Genomic_DNA"/>
</dbReference>
<keyword evidence="1" id="KW-0812">Transmembrane</keyword>
<dbReference type="RefSeq" id="WP_061459070.1">
    <property type="nucleotide sequence ID" value="NZ_JAMXTD010000001.1"/>
</dbReference>
<dbReference type="Pfam" id="PF04854">
    <property type="entry name" value="DUF624"/>
    <property type="match status" value="1"/>
</dbReference>
<feature type="transmembrane region" description="Helical" evidence="1">
    <location>
        <begin position="101"/>
        <end position="130"/>
    </location>
</feature>
<comment type="caution">
    <text evidence="3">The sequence shown here is derived from an EMBL/GenBank/DDBJ whole genome shotgun (WGS) entry which is preliminary data.</text>
</comment>
<keyword evidence="1" id="KW-1133">Transmembrane helix</keyword>
<evidence type="ECO:0000313" key="5">
    <source>
        <dbReference type="Proteomes" id="UP000071927"/>
    </source>
</evidence>
<evidence type="ECO:0000313" key="4">
    <source>
        <dbReference type="Proteomes" id="UP000070198"/>
    </source>
</evidence>
<evidence type="ECO:0000313" key="3">
    <source>
        <dbReference type="EMBL" id="KXU10380.1"/>
    </source>
</evidence>
<dbReference type="AlphaFoldDB" id="A0A139R6G6"/>
<sequence>MKFDYNNRLFQAVTEICNFIALNLLFLITCFPIITIGPALSSLFYVTLRYADDKSGYLVKDYLIQLKSDLKNRFLISFIFLLAGALLSFLILFWFSVQTTIGTIFAVICLALLLLLIVAFIICCALSGRYQNSLRQTLKNSFLLAIASPWHSIIILSIPVALLCLGVIMSSFKIFLVLFGASLSAYCSAFCLLSLFKKFEWS</sequence>
<dbReference type="Proteomes" id="UP000070198">
    <property type="component" value="Unassembled WGS sequence"/>
</dbReference>
<proteinExistence type="predicted"/>
<organism evidence="3 5">
    <name type="scientific">Streptococcus gallolyticus</name>
    <dbReference type="NCBI Taxonomy" id="315405"/>
    <lineage>
        <taxon>Bacteria</taxon>
        <taxon>Bacillati</taxon>
        <taxon>Bacillota</taxon>
        <taxon>Bacilli</taxon>
        <taxon>Lactobacillales</taxon>
        <taxon>Streptococcaceae</taxon>
        <taxon>Streptococcus</taxon>
    </lineage>
</organism>
<feature type="transmembrane region" description="Helical" evidence="1">
    <location>
        <begin position="142"/>
        <end position="168"/>
    </location>
</feature>
<dbReference type="Proteomes" id="UP000071927">
    <property type="component" value="Unassembled WGS sequence"/>
</dbReference>
<keyword evidence="1" id="KW-0472">Membrane</keyword>
<reference evidence="4 5" key="1">
    <citation type="submission" date="2016-01" db="EMBL/GenBank/DDBJ databases">
        <title>Highly variable Streptococcus oralis are common among viridans streptococci isolated from primates.</title>
        <authorList>
            <person name="Denapaite D."/>
            <person name="Rieger M."/>
            <person name="Koendgen S."/>
            <person name="Brueckner R."/>
            <person name="Ochigava I."/>
            <person name="Kappeler P."/>
            <person name="Maetz-Rensing K."/>
            <person name="Leendertz F."/>
            <person name="Hakenbeck R."/>
        </authorList>
    </citation>
    <scope>NUCLEOTIDE SEQUENCE [LARGE SCALE GENOMIC DNA]</scope>
    <source>
        <strain evidence="2 4">DD02</strain>
        <strain evidence="3 5">DD03</strain>
    </source>
</reference>
<evidence type="ECO:0000256" key="1">
    <source>
        <dbReference type="SAM" id="Phobius"/>
    </source>
</evidence>
<feature type="transmembrane region" description="Helical" evidence="1">
    <location>
        <begin position="74"/>
        <end position="95"/>
    </location>
</feature>
<dbReference type="EMBL" id="LQXV01000071">
    <property type="protein sequence ID" value="KXU10380.1"/>
    <property type="molecule type" value="Genomic_DNA"/>
</dbReference>
<dbReference type="InterPro" id="IPR006938">
    <property type="entry name" value="DUF624"/>
</dbReference>
<protein>
    <recommendedName>
        <fullName evidence="6">DUF624 domain-containing protein</fullName>
    </recommendedName>
</protein>
<gene>
    <name evidence="2" type="ORF">SGADD02_01781</name>
    <name evidence="3" type="ORF">SGADD03_00204</name>
</gene>
<feature type="transmembrane region" description="Helical" evidence="1">
    <location>
        <begin position="174"/>
        <end position="196"/>
    </location>
</feature>
<accession>A0A139R6G6</accession>
<evidence type="ECO:0008006" key="6">
    <source>
        <dbReference type="Google" id="ProtNLM"/>
    </source>
</evidence>
<dbReference type="PATRIC" id="fig|315405.11.peg.2078"/>
<name>A0A139R6G6_9STRE</name>
<feature type="transmembrane region" description="Helical" evidence="1">
    <location>
        <begin position="20"/>
        <end position="46"/>
    </location>
</feature>
<evidence type="ECO:0000313" key="2">
    <source>
        <dbReference type="EMBL" id="KXT66120.1"/>
    </source>
</evidence>